<dbReference type="Gene3D" id="3.50.50.60">
    <property type="entry name" value="FAD/NAD(P)-binding domain"/>
    <property type="match status" value="1"/>
</dbReference>
<dbReference type="PRINTS" id="PR00411">
    <property type="entry name" value="PNDRDTASEI"/>
</dbReference>
<evidence type="ECO:0000259" key="12">
    <source>
        <dbReference type="Pfam" id="PF07992"/>
    </source>
</evidence>
<evidence type="ECO:0000256" key="9">
    <source>
        <dbReference type="RuleBase" id="RU003691"/>
    </source>
</evidence>
<dbReference type="Pfam" id="PF02852">
    <property type="entry name" value="Pyr_redox_dim"/>
    <property type="match status" value="1"/>
</dbReference>
<accession>A0A7S0VC90</accession>
<feature type="region of interest" description="Disordered" evidence="10">
    <location>
        <begin position="531"/>
        <end position="575"/>
    </location>
</feature>
<feature type="domain" description="FAD/NAD(P)-binding" evidence="12">
    <location>
        <begin position="90"/>
        <end position="466"/>
    </location>
</feature>
<dbReference type="GO" id="GO:0006103">
    <property type="term" value="P:2-oxoglutarate metabolic process"/>
    <property type="evidence" value="ECO:0007669"/>
    <property type="project" value="TreeGrafter"/>
</dbReference>
<feature type="compositionally biased region" description="Low complexity" evidence="10">
    <location>
        <begin position="647"/>
        <end position="657"/>
    </location>
</feature>
<keyword evidence="4 9" id="KW-0274">FAD</keyword>
<proteinExistence type="inferred from homology"/>
<comment type="cofactor">
    <cofactor evidence="1">
        <name>FAD</name>
        <dbReference type="ChEBI" id="CHEBI:57692"/>
    </cofactor>
</comment>
<gene>
    <name evidence="13" type="ORF">PPAR00522_LOCUS17968</name>
</gene>
<feature type="compositionally biased region" description="Basic and acidic residues" evidence="10">
    <location>
        <begin position="658"/>
        <end position="667"/>
    </location>
</feature>
<feature type="domain" description="Pyridine nucleotide-disulphide oxidoreductase dimerisation" evidence="11">
    <location>
        <begin position="572"/>
        <end position="637"/>
    </location>
</feature>
<feature type="region of interest" description="Disordered" evidence="10">
    <location>
        <begin position="647"/>
        <end position="672"/>
    </location>
</feature>
<dbReference type="AlphaFoldDB" id="A0A7S0VC90"/>
<evidence type="ECO:0000256" key="10">
    <source>
        <dbReference type="SAM" id="MobiDB-lite"/>
    </source>
</evidence>
<dbReference type="GO" id="GO:0004148">
    <property type="term" value="F:dihydrolipoyl dehydrogenase (NADH) activity"/>
    <property type="evidence" value="ECO:0007669"/>
    <property type="project" value="TreeGrafter"/>
</dbReference>
<reference evidence="13" key="1">
    <citation type="submission" date="2021-01" db="EMBL/GenBank/DDBJ databases">
        <authorList>
            <person name="Corre E."/>
            <person name="Pelletier E."/>
            <person name="Niang G."/>
            <person name="Scheremetjew M."/>
            <person name="Finn R."/>
            <person name="Kale V."/>
            <person name="Holt S."/>
            <person name="Cochrane G."/>
            <person name="Meng A."/>
            <person name="Brown T."/>
            <person name="Cohen L."/>
        </authorList>
    </citation>
    <scope>NUCLEOTIDE SEQUENCE</scope>
    <source>
        <strain evidence="13">SAG 63-3</strain>
    </source>
</reference>
<dbReference type="InterPro" id="IPR004099">
    <property type="entry name" value="Pyr_nucl-diS_OxRdtase_dimer"/>
</dbReference>
<evidence type="ECO:0000259" key="11">
    <source>
        <dbReference type="Pfam" id="PF02852"/>
    </source>
</evidence>
<dbReference type="PANTHER" id="PTHR22912">
    <property type="entry name" value="DISULFIDE OXIDOREDUCTASE"/>
    <property type="match status" value="1"/>
</dbReference>
<keyword evidence="6" id="KW-0520">NAD</keyword>
<feature type="compositionally biased region" description="Low complexity" evidence="10">
    <location>
        <begin position="531"/>
        <end position="545"/>
    </location>
</feature>
<evidence type="ECO:0000256" key="1">
    <source>
        <dbReference type="ARBA" id="ARBA00001974"/>
    </source>
</evidence>
<evidence type="ECO:0000256" key="8">
    <source>
        <dbReference type="ARBA" id="ARBA00023284"/>
    </source>
</evidence>
<dbReference type="PANTHER" id="PTHR22912:SF151">
    <property type="entry name" value="DIHYDROLIPOYL DEHYDROGENASE, MITOCHONDRIAL"/>
    <property type="match status" value="1"/>
</dbReference>
<dbReference type="GO" id="GO:0005739">
    <property type="term" value="C:mitochondrion"/>
    <property type="evidence" value="ECO:0007669"/>
    <property type="project" value="TreeGrafter"/>
</dbReference>
<comment type="similarity">
    <text evidence="2 9">Belongs to the class-I pyridine nucleotide-disulfide oxidoreductase family.</text>
</comment>
<dbReference type="InterPro" id="IPR012999">
    <property type="entry name" value="Pyr_OxRdtase_I_AS"/>
</dbReference>
<dbReference type="InterPro" id="IPR050151">
    <property type="entry name" value="Class-I_Pyr_Nuc-Dis_Oxidored"/>
</dbReference>
<dbReference type="GO" id="GO:0050660">
    <property type="term" value="F:flavin adenine dinucleotide binding"/>
    <property type="evidence" value="ECO:0007669"/>
    <property type="project" value="TreeGrafter"/>
</dbReference>
<dbReference type="Gene3D" id="3.30.390.30">
    <property type="match status" value="1"/>
</dbReference>
<evidence type="ECO:0000256" key="7">
    <source>
        <dbReference type="ARBA" id="ARBA00023157"/>
    </source>
</evidence>
<evidence type="ECO:0000256" key="3">
    <source>
        <dbReference type="ARBA" id="ARBA00022630"/>
    </source>
</evidence>
<dbReference type="SUPFAM" id="SSF55424">
    <property type="entry name" value="FAD/NAD-linked reductases, dimerisation (C-terminal) domain"/>
    <property type="match status" value="2"/>
</dbReference>
<dbReference type="SUPFAM" id="SSF51905">
    <property type="entry name" value="FAD/NAD(P)-binding domain"/>
    <property type="match status" value="1"/>
</dbReference>
<dbReference type="Pfam" id="PF07992">
    <property type="entry name" value="Pyr_redox_2"/>
    <property type="match status" value="1"/>
</dbReference>
<dbReference type="PROSITE" id="PS00076">
    <property type="entry name" value="PYRIDINE_REDOX_1"/>
    <property type="match status" value="1"/>
</dbReference>
<dbReference type="InterPro" id="IPR036188">
    <property type="entry name" value="FAD/NAD-bd_sf"/>
</dbReference>
<feature type="compositionally biased region" description="Pro residues" evidence="10">
    <location>
        <begin position="546"/>
        <end position="558"/>
    </location>
</feature>
<keyword evidence="5 9" id="KW-0560">Oxidoreductase</keyword>
<evidence type="ECO:0000256" key="5">
    <source>
        <dbReference type="ARBA" id="ARBA00023002"/>
    </source>
</evidence>
<protein>
    <recommendedName>
        <fullName evidence="14">Dihydrolipoyl dehydrogenase</fullName>
    </recommendedName>
</protein>
<keyword evidence="8 9" id="KW-0676">Redox-active center</keyword>
<evidence type="ECO:0000256" key="2">
    <source>
        <dbReference type="ARBA" id="ARBA00007532"/>
    </source>
</evidence>
<evidence type="ECO:0000256" key="4">
    <source>
        <dbReference type="ARBA" id="ARBA00022827"/>
    </source>
</evidence>
<feature type="compositionally biased region" description="Low complexity" evidence="10">
    <location>
        <begin position="559"/>
        <end position="570"/>
    </location>
</feature>
<dbReference type="GO" id="GO:0045252">
    <property type="term" value="C:oxoglutarate dehydrogenase complex"/>
    <property type="evidence" value="ECO:0007669"/>
    <property type="project" value="TreeGrafter"/>
</dbReference>
<name>A0A7S0VC90_9CHLO</name>
<organism evidence="13">
    <name type="scientific">Polytomella parva</name>
    <dbReference type="NCBI Taxonomy" id="51329"/>
    <lineage>
        <taxon>Eukaryota</taxon>
        <taxon>Viridiplantae</taxon>
        <taxon>Chlorophyta</taxon>
        <taxon>core chlorophytes</taxon>
        <taxon>Chlorophyceae</taxon>
        <taxon>CS clade</taxon>
        <taxon>Chlamydomonadales</taxon>
        <taxon>Chlamydomonadaceae</taxon>
        <taxon>Polytomella</taxon>
    </lineage>
</organism>
<dbReference type="PRINTS" id="PR00368">
    <property type="entry name" value="FADPNR"/>
</dbReference>
<keyword evidence="3 9" id="KW-0285">Flavoprotein</keyword>
<evidence type="ECO:0008006" key="14">
    <source>
        <dbReference type="Google" id="ProtNLM"/>
    </source>
</evidence>
<dbReference type="EMBL" id="HBFM01027779">
    <property type="protein sequence ID" value="CAD8785723.1"/>
    <property type="molecule type" value="Transcribed_RNA"/>
</dbReference>
<evidence type="ECO:0000313" key="13">
    <source>
        <dbReference type="EMBL" id="CAD8785723.1"/>
    </source>
</evidence>
<dbReference type="InterPro" id="IPR016156">
    <property type="entry name" value="FAD/NAD-linked_Rdtase_dimer_sf"/>
</dbReference>
<sequence length="730" mass="74962">MDSLLSNNVAARTCVVIRKNTSMISSFSVSEKKFIKKSCRSSRCLDLPSVFPCATTRPISLFRSSHSASHPLTVRAQASSPSSRKDDFDYDLIIVGAGVGGHGAALHAAEKGLRVCVVEAGVIGGTCVNRGCVPSKALLAAAGRLHALKDTAALAKMGIHANGFMDSIQIHSGDGVTEGSVNSQGGVGNGGVVVKVAEVAAHAQNLASTIRENLRRTLQTKGVAVVQGHARILPTGQAVSLAPPGRVDGEGARIVTARDIILAPGSDPVVPPGMVIDGETVFTSDTALRLPWIPPRLAIVGSGYIGLELADVYGALGSKITVIESAPTLMPSMDKSIQRLAQRLLIQKRGVEALTGVAVTRIHNGVKGLRPATLELCAVSTSAVPGVALPSLQVDAVLVAAGRRPRTECLGLAAAGIQRDARGAVPVDEHFRVLRRAPKGDVVPHLYCIGDANGVCMLAHAASAQGIAAVETLMGRPQQVPVQSVPAACFTHPEIAFIGLTQQRAMSLFPDASTPLSNAVGSAAAATAAAATATPSPSSSSSSTPAPSPPTPSPPTPSPTSSSPPTAAPSVQKTKSKVGVVTVSYKGNTKALAEAGAEGLAVLVFRRDTGEILGAHVMGERAADLVHAPAAAFAAAAAALVKGDESASSSSGGVCVAGREKGEKEGGKSQNKIKHKTNEFEGPKVQHLRFAIHAHPTLSEVWDELYKAAAAEVDEFQRADRTIESAVAAA</sequence>
<keyword evidence="7" id="KW-1015">Disulfide bond</keyword>
<dbReference type="InterPro" id="IPR023753">
    <property type="entry name" value="FAD/NAD-binding_dom"/>
</dbReference>
<evidence type="ECO:0000256" key="6">
    <source>
        <dbReference type="ARBA" id="ARBA00023027"/>
    </source>
</evidence>